<feature type="signal peptide" evidence="2">
    <location>
        <begin position="1"/>
        <end position="17"/>
    </location>
</feature>
<dbReference type="Pfam" id="PF08308">
    <property type="entry name" value="PEGA"/>
    <property type="match status" value="1"/>
</dbReference>
<evidence type="ECO:0000256" key="2">
    <source>
        <dbReference type="SAM" id="SignalP"/>
    </source>
</evidence>
<keyword evidence="1" id="KW-1133">Transmembrane helix</keyword>
<comment type="caution">
    <text evidence="4">The sequence shown here is derived from an EMBL/GenBank/DDBJ whole genome shotgun (WGS) entry which is preliminary data.</text>
</comment>
<dbReference type="InterPro" id="IPR013229">
    <property type="entry name" value="PEGA"/>
</dbReference>
<feature type="domain" description="PEGA" evidence="3">
    <location>
        <begin position="195"/>
        <end position="259"/>
    </location>
</feature>
<dbReference type="Proteomes" id="UP000249061">
    <property type="component" value="Unassembled WGS sequence"/>
</dbReference>
<evidence type="ECO:0000313" key="5">
    <source>
        <dbReference type="Proteomes" id="UP000249061"/>
    </source>
</evidence>
<dbReference type="AlphaFoldDB" id="A0A2W5T364"/>
<protein>
    <recommendedName>
        <fullName evidence="3">PEGA domain-containing protein</fullName>
    </recommendedName>
</protein>
<proteinExistence type="predicted"/>
<keyword evidence="1" id="KW-0812">Transmembrane</keyword>
<feature type="chain" id="PRO_5016008097" description="PEGA domain-containing protein" evidence="2">
    <location>
        <begin position="18"/>
        <end position="391"/>
    </location>
</feature>
<name>A0A2W5T364_9BACT</name>
<reference evidence="4 5" key="1">
    <citation type="submission" date="2017-08" db="EMBL/GenBank/DDBJ databases">
        <title>Infants hospitalized years apart are colonized by the same room-sourced microbial strains.</title>
        <authorList>
            <person name="Brooks B."/>
            <person name="Olm M.R."/>
            <person name="Firek B.A."/>
            <person name="Baker R."/>
            <person name="Thomas B.C."/>
            <person name="Morowitz M.J."/>
            <person name="Banfield J.F."/>
        </authorList>
    </citation>
    <scope>NUCLEOTIDE SEQUENCE [LARGE SCALE GENOMIC DNA]</scope>
    <source>
        <strain evidence="4">S2_003_000_R2_14</strain>
    </source>
</reference>
<accession>A0A2W5T364</accession>
<gene>
    <name evidence="4" type="ORF">DI536_20995</name>
</gene>
<organism evidence="4 5">
    <name type="scientific">Archangium gephyra</name>
    <dbReference type="NCBI Taxonomy" id="48"/>
    <lineage>
        <taxon>Bacteria</taxon>
        <taxon>Pseudomonadati</taxon>
        <taxon>Myxococcota</taxon>
        <taxon>Myxococcia</taxon>
        <taxon>Myxococcales</taxon>
        <taxon>Cystobacterineae</taxon>
        <taxon>Archangiaceae</taxon>
        <taxon>Archangium</taxon>
    </lineage>
</organism>
<evidence type="ECO:0000259" key="3">
    <source>
        <dbReference type="Pfam" id="PF08308"/>
    </source>
</evidence>
<evidence type="ECO:0000256" key="1">
    <source>
        <dbReference type="SAM" id="Phobius"/>
    </source>
</evidence>
<feature type="transmembrane region" description="Helical" evidence="1">
    <location>
        <begin position="284"/>
        <end position="302"/>
    </location>
</feature>
<dbReference type="Gene3D" id="2.60.40.1120">
    <property type="entry name" value="Carboxypeptidase-like, regulatory domain"/>
    <property type="match status" value="1"/>
</dbReference>
<keyword evidence="1" id="KW-0472">Membrane</keyword>
<evidence type="ECO:0000313" key="4">
    <source>
        <dbReference type="EMBL" id="PZR09820.1"/>
    </source>
</evidence>
<keyword evidence="2" id="KW-0732">Signal</keyword>
<sequence>MKRLVSMLLVAALPALAQDFEGLDLSGDEKTPEVAKEYRPSLAVISVKAADKEDTSPARARQLEAEFLKQLHQSDLFQTVLEPSTVRAQLGGEFAQADACVDYACFDALAKKLKVNRIVRLTVAKHNAGSMVEMYGFDPGFNEVLHVGQDSGEKAEKTFLGVAGKSQSAKDKEFIKKMGSFLTQVQKRLSTPNGKVIVDNADPGAIVTIDGAEGGVGNVEAFVQRGSHTVKVTAAGFKPFEKTVSVQPAADVTVQVTLEAIPLDPVAAPVVPQGPSQNVFTKPGLYVAIIGAAAIATGIALGQSAQGVKTRLEAGGDPVAVTRAEAKAAPTQALLANVLVGAGAAAVAGGVTWIIVTLPPPVPTSTGVKPTIEPTESVTPTGAMLRFGGSF</sequence>
<dbReference type="EMBL" id="QFQP01000019">
    <property type="protein sequence ID" value="PZR09820.1"/>
    <property type="molecule type" value="Genomic_DNA"/>
</dbReference>
<feature type="transmembrane region" description="Helical" evidence="1">
    <location>
        <begin position="333"/>
        <end position="356"/>
    </location>
</feature>